<evidence type="ECO:0000313" key="3">
    <source>
        <dbReference type="Proteomes" id="UP000027471"/>
    </source>
</evidence>
<feature type="chain" id="PRO_5001695418" evidence="1">
    <location>
        <begin position="19"/>
        <end position="184"/>
    </location>
</feature>
<dbReference type="Proteomes" id="UP000027471">
    <property type="component" value="Unassembled WGS sequence"/>
</dbReference>
<dbReference type="PANTHER" id="PTHR37691:SF1">
    <property type="entry name" value="BLR3518 PROTEIN"/>
    <property type="match status" value="1"/>
</dbReference>
<name>A0A074KCI6_9RHOB</name>
<dbReference type="InterPro" id="IPR003787">
    <property type="entry name" value="Sulphur_relay_DsrE/F-like"/>
</dbReference>
<proteinExistence type="predicted"/>
<gene>
    <name evidence="2" type="ORF">DT23_04150</name>
</gene>
<comment type="caution">
    <text evidence="2">The sequence shown here is derived from an EMBL/GenBank/DDBJ whole genome shotgun (WGS) entry which is preliminary data.</text>
</comment>
<sequence length="184" mass="19271">MLIASTFALGLGASGAVAAGTDASAKTVWVNPVVKDYGRMNPVPNGALQPDPDKTWKVVFDVNNGSSDSDGVNSALWHVARAVNVYAEAGVDHEHRKFAVVLHGGATKDALSAEAYKAKFGQDDPDTKLIKELAAAGVHFYVCGQALADNGFTPDQVSSHVDVALSALAAVPVLESEGYQLFEM</sequence>
<keyword evidence="3" id="KW-1185">Reference proteome</keyword>
<dbReference type="SUPFAM" id="SSF75169">
    <property type="entry name" value="DsrEFH-like"/>
    <property type="match status" value="1"/>
</dbReference>
<evidence type="ECO:0000313" key="2">
    <source>
        <dbReference type="EMBL" id="KEO59277.1"/>
    </source>
</evidence>
<dbReference type="eggNOG" id="COG1416">
    <property type="taxonomic scope" value="Bacteria"/>
</dbReference>
<feature type="signal peptide" evidence="1">
    <location>
        <begin position="1"/>
        <end position="18"/>
    </location>
</feature>
<protein>
    <submittedName>
        <fullName evidence="2">Uncharacterized protein</fullName>
    </submittedName>
</protein>
<dbReference type="Pfam" id="PF02635">
    <property type="entry name" value="DsrE"/>
    <property type="match status" value="1"/>
</dbReference>
<evidence type="ECO:0000256" key="1">
    <source>
        <dbReference type="SAM" id="SignalP"/>
    </source>
</evidence>
<dbReference type="STRING" id="1353528.DT23_04150"/>
<dbReference type="AlphaFoldDB" id="A0A074KCI6"/>
<dbReference type="Gene3D" id="3.40.1260.10">
    <property type="entry name" value="DsrEFH-like"/>
    <property type="match status" value="1"/>
</dbReference>
<organism evidence="2 3">
    <name type="scientific">Thioclava indica</name>
    <dbReference type="NCBI Taxonomy" id="1353528"/>
    <lineage>
        <taxon>Bacteria</taxon>
        <taxon>Pseudomonadati</taxon>
        <taxon>Pseudomonadota</taxon>
        <taxon>Alphaproteobacteria</taxon>
        <taxon>Rhodobacterales</taxon>
        <taxon>Paracoccaceae</taxon>
        <taxon>Thioclava</taxon>
    </lineage>
</organism>
<keyword evidence="1" id="KW-0732">Signal</keyword>
<dbReference type="EMBL" id="AUNB01000029">
    <property type="protein sequence ID" value="KEO59277.1"/>
    <property type="molecule type" value="Genomic_DNA"/>
</dbReference>
<reference evidence="2 3" key="1">
    <citation type="journal article" date="2015" name="Antonie Van Leeuwenhoek">
        <title>Thioclava indica sp. nov., isolated from surface seawater of the Indian Ocean.</title>
        <authorList>
            <person name="Liu Y."/>
            <person name="Lai Q."/>
            <person name="Du J."/>
            <person name="Xu H."/>
            <person name="Jiang L."/>
            <person name="Shao Z."/>
        </authorList>
    </citation>
    <scope>NUCLEOTIDE SEQUENCE [LARGE SCALE GENOMIC DNA]</scope>
    <source>
        <strain evidence="2 3">DT23-4</strain>
    </source>
</reference>
<accession>A0A074KCI6</accession>
<dbReference type="PANTHER" id="PTHR37691">
    <property type="entry name" value="BLR3518 PROTEIN"/>
    <property type="match status" value="1"/>
</dbReference>
<dbReference type="InterPro" id="IPR027396">
    <property type="entry name" value="DsrEFH-like"/>
</dbReference>